<feature type="transmembrane region" description="Helical" evidence="2">
    <location>
        <begin position="21"/>
        <end position="42"/>
    </location>
</feature>
<accession>A0A8T4IB89</accession>
<dbReference type="RefSeq" id="WP_284052376.1">
    <property type="nucleotide sequence ID" value="NZ_JAGRQC010000001.1"/>
</dbReference>
<protein>
    <submittedName>
        <fullName evidence="3">Uncharacterized protein</fullName>
    </submittedName>
</protein>
<sequence>MTDITNDAAPAPAPVRKGLPAWIWFALAGGIAVLGLAALAFLRNRRGWRKVLRSVTPDELDDGGQEASSVSEAEPEADAEPAYIPAAPSAEPLRVTIQPIRAGTAQGEGVVEFVISVDNPGGVDADDVVVAAWLRSAHQQQDAEVAQLLAAPPSPYLPKSRIAAGGSKRIQSRLTLPRNRMRVMQAGGRPYFIPMIIVDVRYKSGSARRAAAVVMVGRQQASSDKLGPIFLDQPTRMHDRVEARPHRVAIPA</sequence>
<reference evidence="3" key="1">
    <citation type="submission" date="2021-04" db="EMBL/GenBank/DDBJ databases">
        <title>Ouciella asimina sp. nov., isolated from the surface seawater in the hydrothermal field of Okinawa Trough.</title>
        <authorList>
            <person name="Shuang W."/>
        </authorList>
    </citation>
    <scope>NUCLEOTIDE SEQUENCE</scope>
    <source>
        <strain evidence="3">LXI357</strain>
    </source>
</reference>
<evidence type="ECO:0000256" key="2">
    <source>
        <dbReference type="SAM" id="Phobius"/>
    </source>
</evidence>
<evidence type="ECO:0000313" key="4">
    <source>
        <dbReference type="Proteomes" id="UP000676996"/>
    </source>
</evidence>
<dbReference type="Proteomes" id="UP000676996">
    <property type="component" value="Unassembled WGS sequence"/>
</dbReference>
<keyword evidence="2" id="KW-0472">Membrane</keyword>
<keyword evidence="4" id="KW-1185">Reference proteome</keyword>
<dbReference type="AlphaFoldDB" id="A0A8T4IB89"/>
<evidence type="ECO:0000313" key="3">
    <source>
        <dbReference type="EMBL" id="MBR0551084.1"/>
    </source>
</evidence>
<dbReference type="EMBL" id="JAGRQC010000001">
    <property type="protein sequence ID" value="MBR0551084.1"/>
    <property type="molecule type" value="Genomic_DNA"/>
</dbReference>
<keyword evidence="2" id="KW-0812">Transmembrane</keyword>
<name>A0A8T4IB89_9SPHN</name>
<comment type="caution">
    <text evidence="3">The sequence shown here is derived from an EMBL/GenBank/DDBJ whole genome shotgun (WGS) entry which is preliminary data.</text>
</comment>
<organism evidence="3 4">
    <name type="scientific">Stakelama marina</name>
    <dbReference type="NCBI Taxonomy" id="2826939"/>
    <lineage>
        <taxon>Bacteria</taxon>
        <taxon>Pseudomonadati</taxon>
        <taxon>Pseudomonadota</taxon>
        <taxon>Alphaproteobacteria</taxon>
        <taxon>Sphingomonadales</taxon>
        <taxon>Sphingomonadaceae</taxon>
        <taxon>Stakelama</taxon>
    </lineage>
</organism>
<keyword evidence="2" id="KW-1133">Transmembrane helix</keyword>
<proteinExistence type="predicted"/>
<evidence type="ECO:0000256" key="1">
    <source>
        <dbReference type="SAM" id="MobiDB-lite"/>
    </source>
</evidence>
<feature type="region of interest" description="Disordered" evidence="1">
    <location>
        <begin position="57"/>
        <end position="81"/>
    </location>
</feature>
<gene>
    <name evidence="3" type="ORF">J7S20_01030</name>
</gene>